<protein>
    <submittedName>
        <fullName evidence="2">TIGR03767 family metallophosphoesterase</fullName>
    </submittedName>
</protein>
<proteinExistence type="predicted"/>
<dbReference type="EMBL" id="VJZD01000233">
    <property type="protein sequence ID" value="MPY36579.1"/>
    <property type="molecule type" value="Genomic_DNA"/>
</dbReference>
<keyword evidence="3" id="KW-1185">Reference proteome</keyword>
<feature type="non-terminal residue" evidence="2">
    <location>
        <position position="61"/>
    </location>
</feature>
<dbReference type="Proteomes" id="UP000325849">
    <property type="component" value="Unassembled WGS sequence"/>
</dbReference>
<dbReference type="PROSITE" id="PS51318">
    <property type="entry name" value="TAT"/>
    <property type="match status" value="1"/>
</dbReference>
<name>A0A5N8VNJ3_9ACTN</name>
<evidence type="ECO:0000313" key="2">
    <source>
        <dbReference type="EMBL" id="MPY36579.1"/>
    </source>
</evidence>
<evidence type="ECO:0000256" key="1">
    <source>
        <dbReference type="SAM" id="MobiDB-lite"/>
    </source>
</evidence>
<evidence type="ECO:0000313" key="3">
    <source>
        <dbReference type="Proteomes" id="UP000325849"/>
    </source>
</evidence>
<dbReference type="AlphaFoldDB" id="A0A5N8VNJ3"/>
<gene>
    <name evidence="2" type="ORF">FNH09_36750</name>
</gene>
<reference evidence="2 3" key="1">
    <citation type="submission" date="2019-07" db="EMBL/GenBank/DDBJ databases">
        <title>New species of Amycolatopsis and Streptomyces.</title>
        <authorList>
            <person name="Duangmal K."/>
            <person name="Teo W.F.A."/>
            <person name="Lipun K."/>
        </authorList>
    </citation>
    <scope>NUCLEOTIDE SEQUENCE [LARGE SCALE GENOMIC DNA]</scope>
    <source>
        <strain evidence="2 3">NBRC 109810</strain>
    </source>
</reference>
<sequence>MSRIRSVTTSLPGVDRRSVLAATAAVSLAAGIGYALRPTDSQAAPATVPQAAPAADAPVAS</sequence>
<accession>A0A5N8VNJ3</accession>
<feature type="region of interest" description="Disordered" evidence="1">
    <location>
        <begin position="42"/>
        <end position="61"/>
    </location>
</feature>
<dbReference type="InterPro" id="IPR006311">
    <property type="entry name" value="TAT_signal"/>
</dbReference>
<organism evidence="2 3">
    <name type="scientific">Streptomyces adustus</name>
    <dbReference type="NCBI Taxonomy" id="1609272"/>
    <lineage>
        <taxon>Bacteria</taxon>
        <taxon>Bacillati</taxon>
        <taxon>Actinomycetota</taxon>
        <taxon>Actinomycetes</taxon>
        <taxon>Kitasatosporales</taxon>
        <taxon>Streptomycetaceae</taxon>
        <taxon>Streptomyces</taxon>
    </lineage>
</organism>
<comment type="caution">
    <text evidence="2">The sequence shown here is derived from an EMBL/GenBank/DDBJ whole genome shotgun (WGS) entry which is preliminary data.</text>
</comment>